<keyword evidence="7" id="KW-1185">Reference proteome</keyword>
<evidence type="ECO:0000256" key="4">
    <source>
        <dbReference type="SAM" id="MobiDB-lite"/>
    </source>
</evidence>
<feature type="region of interest" description="Disordered" evidence="4">
    <location>
        <begin position="1"/>
        <end position="30"/>
    </location>
</feature>
<dbReference type="InterPro" id="IPR022776">
    <property type="entry name" value="TRM13/UPF0224_CHHC_Znf_dom"/>
</dbReference>
<proteinExistence type="predicted"/>
<name>A0AAU9J6B5_9CILI</name>
<evidence type="ECO:0000256" key="3">
    <source>
        <dbReference type="ARBA" id="ARBA00022833"/>
    </source>
</evidence>
<evidence type="ECO:0000313" key="6">
    <source>
        <dbReference type="EMBL" id="CAG9320846.1"/>
    </source>
</evidence>
<dbReference type="GO" id="GO:0008270">
    <property type="term" value="F:zinc ion binding"/>
    <property type="evidence" value="ECO:0007669"/>
    <property type="project" value="UniProtKB-KW"/>
</dbReference>
<protein>
    <recommendedName>
        <fullName evidence="5">CHHC U11-48K-type domain-containing protein</fullName>
    </recommendedName>
</protein>
<feature type="domain" description="CHHC U11-48K-type" evidence="5">
    <location>
        <begin position="36"/>
        <end position="63"/>
    </location>
</feature>
<dbReference type="AlphaFoldDB" id="A0AAU9J6B5"/>
<dbReference type="Proteomes" id="UP001162131">
    <property type="component" value="Unassembled WGS sequence"/>
</dbReference>
<keyword evidence="2" id="KW-0863">Zinc-finger</keyword>
<gene>
    <name evidence="6" type="ORF">BSTOLATCC_MIC27425</name>
</gene>
<organism evidence="6 7">
    <name type="scientific">Blepharisma stoltei</name>
    <dbReference type="NCBI Taxonomy" id="1481888"/>
    <lineage>
        <taxon>Eukaryota</taxon>
        <taxon>Sar</taxon>
        <taxon>Alveolata</taxon>
        <taxon>Ciliophora</taxon>
        <taxon>Postciliodesmatophora</taxon>
        <taxon>Heterotrichea</taxon>
        <taxon>Heterotrichida</taxon>
        <taxon>Blepharismidae</taxon>
        <taxon>Blepharisma</taxon>
    </lineage>
</organism>
<evidence type="ECO:0000313" key="7">
    <source>
        <dbReference type="Proteomes" id="UP001162131"/>
    </source>
</evidence>
<feature type="compositionally biased region" description="Basic and acidic residues" evidence="4">
    <location>
        <begin position="145"/>
        <end position="158"/>
    </location>
</feature>
<evidence type="ECO:0000256" key="1">
    <source>
        <dbReference type="ARBA" id="ARBA00022723"/>
    </source>
</evidence>
<evidence type="ECO:0000259" key="5">
    <source>
        <dbReference type="PROSITE" id="PS51800"/>
    </source>
</evidence>
<dbReference type="EMBL" id="CAJZBQ010000027">
    <property type="protein sequence ID" value="CAG9320846.1"/>
    <property type="molecule type" value="Genomic_DNA"/>
</dbReference>
<evidence type="ECO:0000256" key="2">
    <source>
        <dbReference type="ARBA" id="ARBA00022771"/>
    </source>
</evidence>
<comment type="caution">
    <text evidence="6">The sequence shown here is derived from an EMBL/GenBank/DDBJ whole genome shotgun (WGS) entry which is preliminary data.</text>
</comment>
<sequence>MRSSKESANYYDPRGNSDKSPYTAKTPDKKSTPNVYVLCPFNSIHHVLTDELDSHMLACPDRNYNEVGEANFQSLSPLENFGIFQQPSSQPKSDLNNDLNEIYIPDPEWPILQITQKTYDFIIQQGLEIPPGFETFLPSENVQKEEVKELKADEKSPNNDEWTTITAKNKPKRQNNEISGERHNEKKKKHNKPKQKDQKKYQNKQSGSHN</sequence>
<keyword evidence="1" id="KW-0479">Metal-binding</keyword>
<keyword evidence="3" id="KW-0862">Zinc</keyword>
<reference evidence="6" key="1">
    <citation type="submission" date="2021-09" db="EMBL/GenBank/DDBJ databases">
        <authorList>
            <consortium name="AG Swart"/>
            <person name="Singh M."/>
            <person name="Singh A."/>
            <person name="Seah K."/>
            <person name="Emmerich C."/>
        </authorList>
    </citation>
    <scope>NUCLEOTIDE SEQUENCE</scope>
    <source>
        <strain evidence="6">ATCC30299</strain>
    </source>
</reference>
<accession>A0AAU9J6B5</accession>
<feature type="region of interest" description="Disordered" evidence="4">
    <location>
        <begin position="145"/>
        <end position="210"/>
    </location>
</feature>
<dbReference type="PROSITE" id="PS51800">
    <property type="entry name" value="ZF_CHHC_U11_48K"/>
    <property type="match status" value="1"/>
</dbReference>